<dbReference type="Pfam" id="PF00561">
    <property type="entry name" value="Abhydrolase_1"/>
    <property type="match status" value="1"/>
</dbReference>
<proteinExistence type="predicted"/>
<dbReference type="Gene3D" id="3.40.50.1820">
    <property type="entry name" value="alpha/beta hydrolase"/>
    <property type="match status" value="1"/>
</dbReference>
<dbReference type="GO" id="GO:0017171">
    <property type="term" value="F:serine hydrolase activity"/>
    <property type="evidence" value="ECO:0007669"/>
    <property type="project" value="TreeGrafter"/>
</dbReference>
<dbReference type="OrthoDB" id="252464at2"/>
<dbReference type="Proteomes" id="UP000192738">
    <property type="component" value="Unassembled WGS sequence"/>
</dbReference>
<dbReference type="SUPFAM" id="SSF53474">
    <property type="entry name" value="alpha/beta-Hydrolases"/>
    <property type="match status" value="1"/>
</dbReference>
<dbReference type="STRING" id="112901.SAMN04488500_13922"/>
<gene>
    <name evidence="2" type="ORF">SAMN04488500_13922</name>
</gene>
<evidence type="ECO:0000259" key="1">
    <source>
        <dbReference type="Pfam" id="PF00561"/>
    </source>
</evidence>
<dbReference type="InterPro" id="IPR000073">
    <property type="entry name" value="AB_hydrolase_1"/>
</dbReference>
<dbReference type="AlphaFoldDB" id="A0A1W2F1V2"/>
<reference evidence="2 3" key="1">
    <citation type="submission" date="2017-04" db="EMBL/GenBank/DDBJ databases">
        <authorList>
            <person name="Afonso C.L."/>
            <person name="Miller P.J."/>
            <person name="Scott M.A."/>
            <person name="Spackman E."/>
            <person name="Goraichik I."/>
            <person name="Dimitrov K.M."/>
            <person name="Suarez D.L."/>
            <person name="Swayne D.E."/>
        </authorList>
    </citation>
    <scope>NUCLEOTIDE SEQUENCE [LARGE SCALE GENOMIC DNA]</scope>
    <source>
        <strain evidence="2 3">DSM 5090</strain>
    </source>
</reference>
<feature type="domain" description="AB hydrolase-1" evidence="1">
    <location>
        <begin position="21"/>
        <end position="123"/>
    </location>
</feature>
<name>A0A1W2F1V2_9FIRM</name>
<dbReference type="EMBL" id="FWXI01000039">
    <property type="protein sequence ID" value="SMD15900.1"/>
    <property type="molecule type" value="Genomic_DNA"/>
</dbReference>
<dbReference type="InterPro" id="IPR029058">
    <property type="entry name" value="AB_hydrolase_fold"/>
</dbReference>
<dbReference type="PANTHER" id="PTHR46331:SF2">
    <property type="entry name" value="VALACYCLOVIR HYDROLASE"/>
    <property type="match status" value="1"/>
</dbReference>
<dbReference type="PANTHER" id="PTHR46331">
    <property type="entry name" value="VALACYCLOVIR HYDROLASE"/>
    <property type="match status" value="1"/>
</dbReference>
<accession>A0A1W2F1V2</accession>
<keyword evidence="3" id="KW-1185">Reference proteome</keyword>
<evidence type="ECO:0000313" key="3">
    <source>
        <dbReference type="Proteomes" id="UP000192738"/>
    </source>
</evidence>
<evidence type="ECO:0000313" key="2">
    <source>
        <dbReference type="EMBL" id="SMD15900.1"/>
    </source>
</evidence>
<dbReference type="RefSeq" id="WP_084578453.1">
    <property type="nucleotide sequence ID" value="NZ_CP155572.1"/>
</dbReference>
<sequence length="247" mass="28223">MAYLLSNGHQLYYREKGTGELLLILPGNTASSASHIDDIDYFGEYYHTVSLDFWGTGKSDRVNNWTRNWWVEATKDAVSLIEHLNYDKASIIGCSGGAAIGLLMAALYPSKVRSVIADSELDQYPSDLIQLCIEERKSKSKEQLDFWKSAHGDDWEDIVQKDTNLMLDLAINGHVFKDKLQDITCPVLFCGSLEEENYVPNFTETIIKMTKQIKRAELFLVNDGNHPLMWTCKDQFRRMTLSFLHNI</sequence>
<organism evidence="2 3">
    <name type="scientific">Sporomusa malonica</name>
    <dbReference type="NCBI Taxonomy" id="112901"/>
    <lineage>
        <taxon>Bacteria</taxon>
        <taxon>Bacillati</taxon>
        <taxon>Bacillota</taxon>
        <taxon>Negativicutes</taxon>
        <taxon>Selenomonadales</taxon>
        <taxon>Sporomusaceae</taxon>
        <taxon>Sporomusa</taxon>
    </lineage>
</organism>
<protein>
    <submittedName>
        <fullName evidence="2">Pimeloyl-ACP methyl ester carboxylesterase</fullName>
    </submittedName>
</protein>